<protein>
    <recommendedName>
        <fullName evidence="1">HTH marR-type domain-containing protein</fullName>
    </recommendedName>
</protein>
<dbReference type="Proteomes" id="UP001523262">
    <property type="component" value="Unassembled WGS sequence"/>
</dbReference>
<sequence>MVNKLEEAEYVRRISDTNDKRVVKLFLTEKGRKMASLRWEEFYQVLCNRFEELNEDDQVDLEYAFSKVNRILSKLE</sequence>
<dbReference type="Gene3D" id="1.10.10.10">
    <property type="entry name" value="Winged helix-like DNA-binding domain superfamily/Winged helix DNA-binding domain"/>
    <property type="match status" value="1"/>
</dbReference>
<evidence type="ECO:0000313" key="3">
    <source>
        <dbReference type="Proteomes" id="UP001523262"/>
    </source>
</evidence>
<dbReference type="InterPro" id="IPR036388">
    <property type="entry name" value="WH-like_DNA-bd_sf"/>
</dbReference>
<proteinExistence type="predicted"/>
<keyword evidence="3" id="KW-1185">Reference proteome</keyword>
<reference evidence="2 3" key="1">
    <citation type="submission" date="2022-06" db="EMBL/GenBank/DDBJ databases">
        <authorList>
            <person name="Jeon C.O."/>
        </authorList>
    </citation>
    <scope>NUCLEOTIDE SEQUENCE [LARGE SCALE GENOMIC DNA]</scope>
    <source>
        <strain evidence="2 3">KCTC 13943</strain>
    </source>
</reference>
<dbReference type="PROSITE" id="PS50995">
    <property type="entry name" value="HTH_MARR_2"/>
    <property type="match status" value="1"/>
</dbReference>
<gene>
    <name evidence="2" type="ORF">NDK43_32910</name>
</gene>
<comment type="caution">
    <text evidence="2">The sequence shown here is derived from an EMBL/GenBank/DDBJ whole genome shotgun (WGS) entry which is preliminary data.</text>
</comment>
<organism evidence="2 3">
    <name type="scientific">Neobacillus pocheonensis</name>
    <dbReference type="NCBI Taxonomy" id="363869"/>
    <lineage>
        <taxon>Bacteria</taxon>
        <taxon>Bacillati</taxon>
        <taxon>Bacillota</taxon>
        <taxon>Bacilli</taxon>
        <taxon>Bacillales</taxon>
        <taxon>Bacillaceae</taxon>
        <taxon>Neobacillus</taxon>
    </lineage>
</organism>
<accession>A0ABT0WIQ9</accession>
<feature type="domain" description="HTH marR-type" evidence="1">
    <location>
        <begin position="1"/>
        <end position="73"/>
    </location>
</feature>
<evidence type="ECO:0000313" key="2">
    <source>
        <dbReference type="EMBL" id="MCM2536202.1"/>
    </source>
</evidence>
<dbReference type="EMBL" id="JAMQCR010000004">
    <property type="protein sequence ID" value="MCM2536202.1"/>
    <property type="molecule type" value="Genomic_DNA"/>
</dbReference>
<dbReference type="InterPro" id="IPR036390">
    <property type="entry name" value="WH_DNA-bd_sf"/>
</dbReference>
<dbReference type="InterPro" id="IPR000835">
    <property type="entry name" value="HTH_MarR-typ"/>
</dbReference>
<dbReference type="SUPFAM" id="SSF46785">
    <property type="entry name" value="Winged helix' DNA-binding domain"/>
    <property type="match status" value="1"/>
</dbReference>
<name>A0ABT0WIQ9_9BACI</name>
<evidence type="ECO:0000259" key="1">
    <source>
        <dbReference type="PROSITE" id="PS50995"/>
    </source>
</evidence>